<feature type="chain" id="PRO_5037126656" evidence="2">
    <location>
        <begin position="29"/>
        <end position="180"/>
    </location>
</feature>
<reference evidence="4" key="1">
    <citation type="submission" date="2022-11" db="UniProtKB">
        <authorList>
            <consortium name="WormBaseParasite"/>
        </authorList>
    </citation>
    <scope>IDENTIFICATION</scope>
</reference>
<dbReference type="AlphaFoldDB" id="A0A915ME24"/>
<evidence type="ECO:0000313" key="4">
    <source>
        <dbReference type="WBParaSite" id="scaffold34923_cov148.g22009"/>
    </source>
</evidence>
<evidence type="ECO:0000256" key="1">
    <source>
        <dbReference type="SAM" id="MobiDB-lite"/>
    </source>
</evidence>
<accession>A0A915ME24</accession>
<sequence length="180" mass="20170">MIFIDKKFCTILVILSIFTIQCIELTIGEKPSSEHDVKPSVSKDFQKADEVQHNEALQDADANNPNGDHQEADIDGQTIAASINQKHGVHRSKKLSDKTIDDFDGKHVPDDGGSEIEKQHSNKSKVILPTQRKPEVISRDLFRPLIDPVAYGLKGLMKLVKKPFKKSKSKQMKPTTEENL</sequence>
<protein>
    <submittedName>
        <fullName evidence="4">Uncharacterized protein</fullName>
    </submittedName>
</protein>
<feature type="region of interest" description="Disordered" evidence="1">
    <location>
        <begin position="31"/>
        <end position="72"/>
    </location>
</feature>
<feature type="signal peptide" evidence="2">
    <location>
        <begin position="1"/>
        <end position="28"/>
    </location>
</feature>
<evidence type="ECO:0000313" key="3">
    <source>
        <dbReference type="Proteomes" id="UP000887561"/>
    </source>
</evidence>
<evidence type="ECO:0000256" key="2">
    <source>
        <dbReference type="SAM" id="SignalP"/>
    </source>
</evidence>
<dbReference type="Proteomes" id="UP000887561">
    <property type="component" value="Unplaced"/>
</dbReference>
<feature type="compositionally biased region" description="Basic and acidic residues" evidence="1">
    <location>
        <begin position="94"/>
        <end position="120"/>
    </location>
</feature>
<feature type="compositionally biased region" description="Basic and acidic residues" evidence="1">
    <location>
        <begin position="44"/>
        <end position="53"/>
    </location>
</feature>
<organism evidence="3 4">
    <name type="scientific">Meloidogyne javanica</name>
    <name type="common">Root-knot nematode worm</name>
    <dbReference type="NCBI Taxonomy" id="6303"/>
    <lineage>
        <taxon>Eukaryota</taxon>
        <taxon>Metazoa</taxon>
        <taxon>Ecdysozoa</taxon>
        <taxon>Nematoda</taxon>
        <taxon>Chromadorea</taxon>
        <taxon>Rhabditida</taxon>
        <taxon>Tylenchina</taxon>
        <taxon>Tylenchomorpha</taxon>
        <taxon>Tylenchoidea</taxon>
        <taxon>Meloidogynidae</taxon>
        <taxon>Meloidogyninae</taxon>
        <taxon>Meloidogyne</taxon>
        <taxon>Meloidogyne incognita group</taxon>
    </lineage>
</organism>
<dbReference type="WBParaSite" id="scaffold34923_cov148.g22009">
    <property type="protein sequence ID" value="scaffold34923_cov148.g22009"/>
    <property type="gene ID" value="scaffold34923_cov148.g22009"/>
</dbReference>
<keyword evidence="2" id="KW-0732">Signal</keyword>
<keyword evidence="3" id="KW-1185">Reference proteome</keyword>
<feature type="region of interest" description="Disordered" evidence="1">
    <location>
        <begin position="85"/>
        <end position="128"/>
    </location>
</feature>
<proteinExistence type="predicted"/>
<name>A0A915ME24_MELJA</name>